<dbReference type="InterPro" id="IPR005320">
    <property type="entry name" value="Peptidase_S51"/>
</dbReference>
<evidence type="ECO:0000313" key="10">
    <source>
        <dbReference type="EMBL" id="NEX59552.1"/>
    </source>
</evidence>
<dbReference type="Pfam" id="PF03575">
    <property type="entry name" value="Peptidase_S51"/>
    <property type="match status" value="1"/>
</dbReference>
<dbReference type="PANTHER" id="PTHR36175">
    <property type="entry name" value="CYANOPHYCINASE"/>
    <property type="match status" value="1"/>
</dbReference>
<keyword evidence="6" id="KW-0645">Protease</keyword>
<comment type="catalytic activity">
    <reaction evidence="1">
        <text>[L-4-(L-arginin-2-N-yl)aspartate](n) + H2O = [L-4-(L-arginin-2-N-yl)aspartate](n-1) + L-4-(L-arginin-2-N-yl)aspartate</text>
        <dbReference type="Rhea" id="RHEA:12845"/>
        <dbReference type="Rhea" id="RHEA-COMP:13728"/>
        <dbReference type="Rhea" id="RHEA-COMP:13734"/>
        <dbReference type="ChEBI" id="CHEBI:15377"/>
        <dbReference type="ChEBI" id="CHEBI:137986"/>
        <dbReference type="ChEBI" id="CHEBI:137991"/>
        <dbReference type="EC" id="3.4.15.6"/>
    </reaction>
</comment>
<dbReference type="Proteomes" id="UP000482155">
    <property type="component" value="Unassembled WGS sequence"/>
</dbReference>
<evidence type="ECO:0000313" key="11">
    <source>
        <dbReference type="Proteomes" id="UP000482155"/>
    </source>
</evidence>
<dbReference type="InterPro" id="IPR011811">
    <property type="entry name" value="Peptidase_S51_cyanophycinase"/>
</dbReference>
<dbReference type="GO" id="GO:0006508">
    <property type="term" value="P:proteolysis"/>
    <property type="evidence" value="ECO:0007669"/>
    <property type="project" value="UniProtKB-KW"/>
</dbReference>
<feature type="signal peptide" evidence="9">
    <location>
        <begin position="1"/>
        <end position="22"/>
    </location>
</feature>
<comment type="similarity">
    <text evidence="3">Belongs to the peptidase S51 family.</text>
</comment>
<protein>
    <recommendedName>
        <fullName evidence="5">Cyanophycinase</fullName>
        <ecNumber evidence="4">3.4.15.6</ecNumber>
    </recommendedName>
</protein>
<dbReference type="PANTHER" id="PTHR36175:SF1">
    <property type="entry name" value="CYANOPHYCINASE"/>
    <property type="match status" value="1"/>
</dbReference>
<dbReference type="RefSeq" id="WP_163959803.1">
    <property type="nucleotide sequence ID" value="NZ_JAAIVB010000003.1"/>
</dbReference>
<comment type="function">
    <text evidence="2">Exopeptidase that catalyzes the hydrolytic cleavage of multi-L-arginyl-poly-L-aspartic acid (cyanophycin; a water-insoluble reserve polymer) into aspartate-arginine dipeptides.</text>
</comment>
<dbReference type="InterPro" id="IPR029062">
    <property type="entry name" value="Class_I_gatase-like"/>
</dbReference>
<evidence type="ECO:0000256" key="7">
    <source>
        <dbReference type="ARBA" id="ARBA00022801"/>
    </source>
</evidence>
<name>A0A6B3SME6_9BURK</name>
<gene>
    <name evidence="10" type="ORF">G3574_00535</name>
</gene>
<accession>A0A6B3SME6</accession>
<keyword evidence="8" id="KW-0720">Serine protease</keyword>
<proteinExistence type="inferred from homology"/>
<evidence type="ECO:0000256" key="3">
    <source>
        <dbReference type="ARBA" id="ARBA00006534"/>
    </source>
</evidence>
<keyword evidence="10" id="KW-0121">Carboxypeptidase</keyword>
<evidence type="ECO:0000256" key="5">
    <source>
        <dbReference type="ARBA" id="ARBA00015719"/>
    </source>
</evidence>
<keyword evidence="9" id="KW-0732">Signal</keyword>
<evidence type="ECO:0000256" key="1">
    <source>
        <dbReference type="ARBA" id="ARBA00001092"/>
    </source>
</evidence>
<evidence type="ECO:0000256" key="9">
    <source>
        <dbReference type="SAM" id="SignalP"/>
    </source>
</evidence>
<dbReference type="NCBIfam" id="TIGR02069">
    <property type="entry name" value="cyanophycinase"/>
    <property type="match status" value="1"/>
</dbReference>
<dbReference type="GO" id="GO:0008236">
    <property type="term" value="F:serine-type peptidase activity"/>
    <property type="evidence" value="ECO:0007669"/>
    <property type="project" value="UniProtKB-KW"/>
</dbReference>
<dbReference type="GO" id="GO:0004180">
    <property type="term" value="F:carboxypeptidase activity"/>
    <property type="evidence" value="ECO:0007669"/>
    <property type="project" value="UniProtKB-KW"/>
</dbReference>
<reference evidence="10 11" key="1">
    <citation type="submission" date="2020-02" db="EMBL/GenBank/DDBJ databases">
        <authorList>
            <person name="Kim M.K."/>
        </authorList>
    </citation>
    <scope>NUCLEOTIDE SEQUENCE [LARGE SCALE GENOMIC DNA]</scope>
    <source>
        <strain evidence="10 11">17J57-3</strain>
    </source>
</reference>
<evidence type="ECO:0000256" key="8">
    <source>
        <dbReference type="ARBA" id="ARBA00022825"/>
    </source>
</evidence>
<evidence type="ECO:0000256" key="4">
    <source>
        <dbReference type="ARBA" id="ARBA00013115"/>
    </source>
</evidence>
<evidence type="ECO:0000256" key="6">
    <source>
        <dbReference type="ARBA" id="ARBA00022670"/>
    </source>
</evidence>
<comment type="caution">
    <text evidence="10">The sequence shown here is derived from an EMBL/GenBank/DDBJ whole genome shotgun (WGS) entry which is preliminary data.</text>
</comment>
<dbReference type="SUPFAM" id="SSF52317">
    <property type="entry name" value="Class I glutamine amidotransferase-like"/>
    <property type="match status" value="1"/>
</dbReference>
<keyword evidence="11" id="KW-1185">Reference proteome</keyword>
<dbReference type="CDD" id="cd03145">
    <property type="entry name" value="GAT1_cyanophycinase"/>
    <property type="match status" value="1"/>
</dbReference>
<evidence type="ECO:0000256" key="2">
    <source>
        <dbReference type="ARBA" id="ARBA00002039"/>
    </source>
</evidence>
<sequence length="410" mass="44200">MTLLCFSLAISLLTASLTEASAASAPVPEKTPPKGSLVIAGGNLHFDNLPVWERIVQLAGGKGAKIAVFASASVNPKRSGTALVNMLNKAGAQAFFVPVAVKLEESDYQRAAMDPELVAEVRSATGVYFSGGDQGRITQALRTPEGKNTPMLDAVWDVYRKGGVIAGSSAGAAIMSETMFFNARPILSMLKNGVRDGKDIAPGLGFIGPDVFVDQHLLVRGRFARMMPAMMARNYKLGLGVDENTAMVVTGSQVEVIGYKGVLLVDLSQASTEPGLGRFNIKNAKLSYLDRGDKFDFATKEFTPSKEKLSGKLDPAKPYFRAQRFVPDILSNTAVVELMQDLIDNRHNEMVGLAFGNPNGDTPDVGFEFRFRKGADSMGYYTGAYGGEDYSVLNIYLDVRPVAMQLPLYK</sequence>
<dbReference type="AlphaFoldDB" id="A0A6B3SME6"/>
<dbReference type="GO" id="GO:0008241">
    <property type="term" value="F:peptidyl-dipeptidase activity"/>
    <property type="evidence" value="ECO:0007669"/>
    <property type="project" value="UniProtKB-EC"/>
</dbReference>
<keyword evidence="7 10" id="KW-0378">Hydrolase</keyword>
<dbReference type="EC" id="3.4.15.6" evidence="4"/>
<dbReference type="Gene3D" id="3.40.50.880">
    <property type="match status" value="1"/>
</dbReference>
<feature type="chain" id="PRO_5025488376" description="Cyanophycinase" evidence="9">
    <location>
        <begin position="23"/>
        <end position="410"/>
    </location>
</feature>
<organism evidence="10 11">
    <name type="scientific">Noviherbaspirillum galbum</name>
    <dbReference type="NCBI Taxonomy" id="2709383"/>
    <lineage>
        <taxon>Bacteria</taxon>
        <taxon>Pseudomonadati</taxon>
        <taxon>Pseudomonadota</taxon>
        <taxon>Betaproteobacteria</taxon>
        <taxon>Burkholderiales</taxon>
        <taxon>Oxalobacteraceae</taxon>
        <taxon>Noviherbaspirillum</taxon>
    </lineage>
</organism>
<dbReference type="EMBL" id="JAAIVB010000003">
    <property type="protein sequence ID" value="NEX59552.1"/>
    <property type="molecule type" value="Genomic_DNA"/>
</dbReference>